<dbReference type="PANTHER" id="PTHR11599">
    <property type="entry name" value="PROTEASOME SUBUNIT ALPHA/BETA"/>
    <property type="match status" value="1"/>
</dbReference>
<dbReference type="Gene3D" id="3.60.20.10">
    <property type="entry name" value="Glutamine Phosphoribosylpyrophosphate, subunit 1, domain 1"/>
    <property type="match status" value="1"/>
</dbReference>
<evidence type="ECO:0000256" key="7">
    <source>
        <dbReference type="RuleBase" id="RU000551"/>
    </source>
</evidence>
<reference evidence="9" key="1">
    <citation type="submission" date="2021-01" db="EMBL/GenBank/DDBJ databases">
        <authorList>
            <person name="Corre E."/>
            <person name="Pelletier E."/>
            <person name="Niang G."/>
            <person name="Scheremetjew M."/>
            <person name="Finn R."/>
            <person name="Kale V."/>
            <person name="Holt S."/>
            <person name="Cochrane G."/>
            <person name="Meng A."/>
            <person name="Brown T."/>
            <person name="Cohen L."/>
        </authorList>
    </citation>
    <scope>NUCLEOTIDE SEQUENCE</scope>
    <source>
        <strain evidence="9">WS</strain>
    </source>
</reference>
<keyword evidence="3 6" id="KW-0647">Proteasome</keyword>
<dbReference type="NCBIfam" id="NF003075">
    <property type="entry name" value="PRK03996.1"/>
    <property type="match status" value="1"/>
</dbReference>
<dbReference type="PROSITE" id="PS00388">
    <property type="entry name" value="PROTEASOME_ALPHA_1"/>
    <property type="match status" value="1"/>
</dbReference>
<comment type="subcellular location">
    <subcellularLocation>
        <location evidence="7">Cytoplasm</location>
    </subcellularLocation>
    <subcellularLocation>
        <location evidence="7">Nucleus</location>
    </subcellularLocation>
</comment>
<dbReference type="SMART" id="SM00948">
    <property type="entry name" value="Proteasome_A_N"/>
    <property type="match status" value="1"/>
</dbReference>
<proteinExistence type="inferred from homology"/>
<evidence type="ECO:0000256" key="1">
    <source>
        <dbReference type="ARBA" id="ARBA00002000"/>
    </source>
</evidence>
<evidence type="ECO:0000256" key="4">
    <source>
        <dbReference type="ARBA" id="ARBA00023242"/>
    </source>
</evidence>
<dbReference type="EMBL" id="HBGD01011242">
    <property type="protein sequence ID" value="CAD9086008.1"/>
    <property type="molecule type" value="Transcribed_RNA"/>
</dbReference>
<evidence type="ECO:0000256" key="2">
    <source>
        <dbReference type="ARBA" id="ARBA00022490"/>
    </source>
</evidence>
<dbReference type="GO" id="GO:0006511">
    <property type="term" value="P:ubiquitin-dependent protein catabolic process"/>
    <property type="evidence" value="ECO:0007669"/>
    <property type="project" value="InterPro"/>
</dbReference>
<evidence type="ECO:0000256" key="6">
    <source>
        <dbReference type="PROSITE-ProRule" id="PRU00808"/>
    </source>
</evidence>
<dbReference type="InterPro" id="IPR001353">
    <property type="entry name" value="Proteasome_sua/b"/>
</dbReference>
<dbReference type="GO" id="GO:0005737">
    <property type="term" value="C:cytoplasm"/>
    <property type="evidence" value="ECO:0007669"/>
    <property type="project" value="UniProtKB-SubCell"/>
</dbReference>
<keyword evidence="4 7" id="KW-0539">Nucleus</keyword>
<feature type="domain" description="Proteasome alpha-type subunits" evidence="8">
    <location>
        <begin position="9"/>
        <end position="31"/>
    </location>
</feature>
<organism evidence="9">
    <name type="scientific">Percolomonas cosmopolitus</name>
    <dbReference type="NCBI Taxonomy" id="63605"/>
    <lineage>
        <taxon>Eukaryota</taxon>
        <taxon>Discoba</taxon>
        <taxon>Heterolobosea</taxon>
        <taxon>Tetramitia</taxon>
        <taxon>Eutetramitia</taxon>
        <taxon>Percolomonadidae</taxon>
        <taxon>Percolomonas</taxon>
    </lineage>
</organism>
<dbReference type="Pfam" id="PF00227">
    <property type="entry name" value="Proteasome"/>
    <property type="match status" value="1"/>
</dbReference>
<comment type="similarity">
    <text evidence="6 7">Belongs to the peptidase T1A family.</text>
</comment>
<evidence type="ECO:0000256" key="3">
    <source>
        <dbReference type="ARBA" id="ARBA00022942"/>
    </source>
</evidence>
<dbReference type="InterPro" id="IPR023332">
    <property type="entry name" value="Proteasome_alpha-type"/>
</dbReference>
<keyword evidence="2 7" id="KW-0963">Cytoplasm</keyword>
<accession>A0A7S1KU06</accession>
<dbReference type="InterPro" id="IPR029055">
    <property type="entry name" value="Ntn_hydrolases_N"/>
</dbReference>
<dbReference type="GO" id="GO:0019773">
    <property type="term" value="C:proteasome core complex, alpha-subunit complex"/>
    <property type="evidence" value="ECO:0007669"/>
    <property type="project" value="UniProtKB-UniRule"/>
</dbReference>
<comment type="subunit">
    <text evidence="5">The 26S proteasome consists of a 20S proteasome core and two 19S regulatory subunits. The 20S proteasome core is composed of 28 subunits that are arranged in four stacked rings, resulting in a barrel-shaped structure. The two end rings are each formed by seven alpha subunits, and the two central rings are each formed by seven beta subunits. The catalytic chamber with the active sites is on the inside of the barrel.</text>
</comment>
<evidence type="ECO:0000259" key="8">
    <source>
        <dbReference type="PROSITE" id="PS00388"/>
    </source>
</evidence>
<dbReference type="FunFam" id="3.60.20.10:FF:000055">
    <property type="entry name" value="Proteasome subunit alpha type"/>
    <property type="match status" value="1"/>
</dbReference>
<dbReference type="InterPro" id="IPR050115">
    <property type="entry name" value="Proteasome_alpha"/>
</dbReference>
<evidence type="ECO:0000313" key="9">
    <source>
        <dbReference type="EMBL" id="CAD9086008.1"/>
    </source>
</evidence>
<dbReference type="SUPFAM" id="SSF56235">
    <property type="entry name" value="N-terminal nucleophile aminohydrolases (Ntn hydrolases)"/>
    <property type="match status" value="1"/>
</dbReference>
<evidence type="ECO:0000256" key="5">
    <source>
        <dbReference type="ARBA" id="ARBA00026071"/>
    </source>
</evidence>
<dbReference type="AlphaFoldDB" id="A0A7S1KU06"/>
<sequence length="249" mass="27781">MSRGSSAGYDRYISIFSPEGRLHQVEYAFKAIKSESITSVAIRGKDACCLVTQRKVPDPLMKSDSMTHMFAITDTIGCVVTGRIADAKHKVQRARYEAAEFKFQYGYDIPVEFLAKRMATLAQVFTQYAGYRPMGVSLIFCGIDDESQLPQVFKVDPAGYYVGYHATSSGQKETEASNYLEKKLKETPSRELDYNQAVQLGITALQHVVSSEFRAEDLEVAVVTVGNPEFRVLDKDTVDEILTAIAERD</sequence>
<dbReference type="InterPro" id="IPR034642">
    <property type="entry name" value="Proteasome_subunit_alpha6"/>
</dbReference>
<comment type="function">
    <text evidence="1">The proteasome is a multicatalytic proteinase complex which is characterized by its ability to cleave peptides with Arg, Phe, Tyr, Leu, and Glu adjacent to the leaving group at neutral or slightly basic pH. The proteasome has an ATP-dependent proteolytic activity.</text>
</comment>
<dbReference type="CDD" id="cd03754">
    <property type="entry name" value="proteasome_alpha_type_6"/>
    <property type="match status" value="1"/>
</dbReference>
<dbReference type="Pfam" id="PF10584">
    <property type="entry name" value="Proteasome_A_N"/>
    <property type="match status" value="1"/>
</dbReference>
<name>A0A7S1KU06_9EUKA</name>
<dbReference type="InterPro" id="IPR000426">
    <property type="entry name" value="Proteasome_asu_N"/>
</dbReference>
<gene>
    <name evidence="9" type="ORF">PCOS0759_LOCUS9262</name>
</gene>
<dbReference type="GO" id="GO:0005634">
    <property type="term" value="C:nucleus"/>
    <property type="evidence" value="ECO:0007669"/>
    <property type="project" value="UniProtKB-SubCell"/>
</dbReference>
<protein>
    <recommendedName>
        <fullName evidence="7">Proteasome subunit alpha type</fullName>
    </recommendedName>
</protein>
<dbReference type="PROSITE" id="PS51475">
    <property type="entry name" value="PROTEASOME_ALPHA_2"/>
    <property type="match status" value="1"/>
</dbReference>